<keyword evidence="2" id="KW-1185">Reference proteome</keyword>
<dbReference type="Proteomes" id="UP000654257">
    <property type="component" value="Unassembled WGS sequence"/>
</dbReference>
<gene>
    <name evidence="1" type="ORF">GCM10007304_41950</name>
</gene>
<dbReference type="AlphaFoldDB" id="A0A917LHD3"/>
<evidence type="ECO:0000313" key="1">
    <source>
        <dbReference type="EMBL" id="GGG23691.1"/>
    </source>
</evidence>
<sequence>MDRALQRRTNLDVLRRTHAYNAGRTGAVRAGELLRAAESGARSEGERLLIGLLKSARVTGWVVNLKWAVSRSTLRSEYVITQIIATLDRIRCY</sequence>
<evidence type="ECO:0000313" key="2">
    <source>
        <dbReference type="Proteomes" id="UP000654257"/>
    </source>
</evidence>
<dbReference type="EMBL" id="BMCU01000005">
    <property type="protein sequence ID" value="GGG23691.1"/>
    <property type="molecule type" value="Genomic_DNA"/>
</dbReference>
<dbReference type="RefSeq" id="WP_188547036.1">
    <property type="nucleotide sequence ID" value="NZ_BMCU01000005.1"/>
</dbReference>
<proteinExistence type="predicted"/>
<reference evidence="1" key="2">
    <citation type="submission" date="2020-09" db="EMBL/GenBank/DDBJ databases">
        <authorList>
            <person name="Sun Q."/>
            <person name="Sedlacek I."/>
        </authorList>
    </citation>
    <scope>NUCLEOTIDE SEQUENCE</scope>
    <source>
        <strain evidence="1">CCM 7905</strain>
    </source>
</reference>
<comment type="caution">
    <text evidence="1">The sequence shown here is derived from an EMBL/GenBank/DDBJ whole genome shotgun (WGS) entry which is preliminary data.</text>
</comment>
<name>A0A917LHD3_9NOCA</name>
<organism evidence="1 2">
    <name type="scientific">Rhodococcoides trifolii</name>
    <dbReference type="NCBI Taxonomy" id="908250"/>
    <lineage>
        <taxon>Bacteria</taxon>
        <taxon>Bacillati</taxon>
        <taxon>Actinomycetota</taxon>
        <taxon>Actinomycetes</taxon>
        <taxon>Mycobacteriales</taxon>
        <taxon>Nocardiaceae</taxon>
        <taxon>Rhodococcoides</taxon>
    </lineage>
</organism>
<reference evidence="1" key="1">
    <citation type="journal article" date="2014" name="Int. J. Syst. Evol. Microbiol.">
        <title>Complete genome sequence of Corynebacterium casei LMG S-19264T (=DSM 44701T), isolated from a smear-ripened cheese.</title>
        <authorList>
            <consortium name="US DOE Joint Genome Institute (JGI-PGF)"/>
            <person name="Walter F."/>
            <person name="Albersmeier A."/>
            <person name="Kalinowski J."/>
            <person name="Ruckert C."/>
        </authorList>
    </citation>
    <scope>NUCLEOTIDE SEQUENCE</scope>
    <source>
        <strain evidence="1">CCM 7905</strain>
    </source>
</reference>
<accession>A0A917LHD3</accession>
<protein>
    <submittedName>
        <fullName evidence="1">Uncharacterized protein</fullName>
    </submittedName>
</protein>